<dbReference type="OrthoDB" id="9772835at2"/>
<dbReference type="EMBL" id="RCCJ01000001">
    <property type="protein sequence ID" value="RLJ69800.1"/>
    <property type="molecule type" value="Genomic_DNA"/>
</dbReference>
<dbReference type="NCBIfam" id="TIGR00254">
    <property type="entry name" value="GGDEF"/>
    <property type="match status" value="1"/>
</dbReference>
<dbReference type="GO" id="GO:1902201">
    <property type="term" value="P:negative regulation of bacterial-type flagellum-dependent cell motility"/>
    <property type="evidence" value="ECO:0007669"/>
    <property type="project" value="TreeGrafter"/>
</dbReference>
<dbReference type="GO" id="GO:0043709">
    <property type="term" value="P:cell adhesion involved in single-species biofilm formation"/>
    <property type="evidence" value="ECO:0007669"/>
    <property type="project" value="TreeGrafter"/>
</dbReference>
<dbReference type="Gene3D" id="3.30.450.20">
    <property type="entry name" value="PAS domain"/>
    <property type="match status" value="1"/>
</dbReference>
<dbReference type="AlphaFoldDB" id="A0A497XNT8"/>
<dbReference type="SUPFAM" id="SSF55073">
    <property type="entry name" value="Nucleotide cyclase"/>
    <property type="match status" value="1"/>
</dbReference>
<dbReference type="InterPro" id="IPR029787">
    <property type="entry name" value="Nucleotide_cyclase"/>
</dbReference>
<dbReference type="PANTHER" id="PTHR45138:SF9">
    <property type="entry name" value="DIGUANYLATE CYCLASE DGCM-RELATED"/>
    <property type="match status" value="1"/>
</dbReference>
<dbReference type="FunFam" id="3.30.70.270:FF:000001">
    <property type="entry name" value="Diguanylate cyclase domain protein"/>
    <property type="match status" value="1"/>
</dbReference>
<comment type="catalytic activity">
    <reaction evidence="2">
        <text>2 GTP = 3',3'-c-di-GMP + 2 diphosphate</text>
        <dbReference type="Rhea" id="RHEA:24898"/>
        <dbReference type="ChEBI" id="CHEBI:33019"/>
        <dbReference type="ChEBI" id="CHEBI:37565"/>
        <dbReference type="ChEBI" id="CHEBI:58805"/>
        <dbReference type="EC" id="2.7.7.65"/>
    </reaction>
</comment>
<dbReference type="RefSeq" id="WP_121008651.1">
    <property type="nucleotide sequence ID" value="NZ_RCCJ01000001.1"/>
</dbReference>
<evidence type="ECO:0000256" key="1">
    <source>
        <dbReference type="ARBA" id="ARBA00012528"/>
    </source>
</evidence>
<dbReference type="SUPFAM" id="SSF103190">
    <property type="entry name" value="Sensory domain-like"/>
    <property type="match status" value="1"/>
</dbReference>
<dbReference type="PROSITE" id="PS50887">
    <property type="entry name" value="GGDEF"/>
    <property type="match status" value="1"/>
</dbReference>
<evidence type="ECO:0000313" key="4">
    <source>
        <dbReference type="EMBL" id="RLJ69800.1"/>
    </source>
</evidence>
<dbReference type="Proteomes" id="UP000267841">
    <property type="component" value="Unassembled WGS sequence"/>
</dbReference>
<evidence type="ECO:0000259" key="3">
    <source>
        <dbReference type="PROSITE" id="PS50887"/>
    </source>
</evidence>
<dbReference type="InterPro" id="IPR000160">
    <property type="entry name" value="GGDEF_dom"/>
</dbReference>
<evidence type="ECO:0000313" key="5">
    <source>
        <dbReference type="Proteomes" id="UP000267841"/>
    </source>
</evidence>
<evidence type="ECO:0000256" key="2">
    <source>
        <dbReference type="ARBA" id="ARBA00034247"/>
    </source>
</evidence>
<dbReference type="InterPro" id="IPR029151">
    <property type="entry name" value="Sensor-like_sf"/>
</dbReference>
<sequence>MTLRKKVFLFTVTAFTLTTALVTYHQFELYRELLKKEKESFCEKSTFEFNKLVEFHKRVANSVSSYIARDSDVRKLFESGDKEGLYLKLKPLYEEVSRENLIREISFFKLPAVNFLNMRNPRESGRDVTGIRRDVVESGKNCITTKSIIICTNYVGIRAVNPITKDGKAIGLVSVGIDMEDFLRYYSSITGTGCGLAIKDEALKRSLLKESYMAYTSKTVRKEEYLVSLQGGTKDLVGALEFSGKSLKVKVEDKPFFLCNVPIEDFSEREIGYFFTYKDVSSLSANLALDSLKSLLGSYIPLLVAIFIGSVLSLGRVSAKVEKLYALTELIKKRKFHELPKTPSLGRDEFGAIESAILDMAKEIEKYINVLSKEIEVYTGKAYMDNITGVFNRRAFDEFGKEVIDRFLALGKPVSVLMIDIDDFKKINDNYGHQVGDRVLAELGRLIKETLRDSDMVFRYGGEEFLAILPSTPLSGSLRAAENIRKRIELHRFSAGEETIRLTVSIGAAQGQGEDKDAEDVILRADKALYIAKKTGKNRVAREI</sequence>
<dbReference type="Pfam" id="PF00990">
    <property type="entry name" value="GGDEF"/>
    <property type="match status" value="1"/>
</dbReference>
<proteinExistence type="predicted"/>
<accession>A0A497XNT8</accession>
<dbReference type="GO" id="GO:0052621">
    <property type="term" value="F:diguanylate cyclase activity"/>
    <property type="evidence" value="ECO:0007669"/>
    <property type="project" value="UniProtKB-EC"/>
</dbReference>
<dbReference type="InterPro" id="IPR029150">
    <property type="entry name" value="dCache_3"/>
</dbReference>
<name>A0A497XNT8_9AQUI</name>
<dbReference type="CDD" id="cd01949">
    <property type="entry name" value="GGDEF"/>
    <property type="match status" value="1"/>
</dbReference>
<organism evidence="4 5">
    <name type="scientific">Hydrogenivirga caldilitoris</name>
    <dbReference type="NCBI Taxonomy" id="246264"/>
    <lineage>
        <taxon>Bacteria</taxon>
        <taxon>Pseudomonadati</taxon>
        <taxon>Aquificota</taxon>
        <taxon>Aquificia</taxon>
        <taxon>Aquificales</taxon>
        <taxon>Aquificaceae</taxon>
        <taxon>Hydrogenivirga</taxon>
    </lineage>
</organism>
<dbReference type="InterPro" id="IPR050469">
    <property type="entry name" value="Diguanylate_Cyclase"/>
</dbReference>
<dbReference type="EC" id="2.7.7.65" evidence="1"/>
<dbReference type="InterPro" id="IPR043128">
    <property type="entry name" value="Rev_trsase/Diguanyl_cyclase"/>
</dbReference>
<keyword evidence="5" id="KW-1185">Reference proteome</keyword>
<dbReference type="PANTHER" id="PTHR45138">
    <property type="entry name" value="REGULATORY COMPONENTS OF SENSORY TRANSDUCTION SYSTEM"/>
    <property type="match status" value="1"/>
</dbReference>
<dbReference type="SMART" id="SM00267">
    <property type="entry name" value="GGDEF"/>
    <property type="match status" value="1"/>
</dbReference>
<dbReference type="GO" id="GO:0005886">
    <property type="term" value="C:plasma membrane"/>
    <property type="evidence" value="ECO:0007669"/>
    <property type="project" value="TreeGrafter"/>
</dbReference>
<reference evidence="4 5" key="1">
    <citation type="submission" date="2018-10" db="EMBL/GenBank/DDBJ databases">
        <title>Genomic Encyclopedia of Archaeal and Bacterial Type Strains, Phase II (KMG-II): from individual species to whole genera.</title>
        <authorList>
            <person name="Goeker M."/>
        </authorList>
    </citation>
    <scope>NUCLEOTIDE SEQUENCE [LARGE SCALE GENOMIC DNA]</scope>
    <source>
        <strain evidence="4 5">DSM 16510</strain>
    </source>
</reference>
<dbReference type="Gene3D" id="3.30.70.270">
    <property type="match status" value="1"/>
</dbReference>
<protein>
    <recommendedName>
        <fullName evidence="1">diguanylate cyclase</fullName>
        <ecNumber evidence="1">2.7.7.65</ecNumber>
    </recommendedName>
</protein>
<gene>
    <name evidence="4" type="ORF">BCF55_0056</name>
</gene>
<feature type="domain" description="GGDEF" evidence="3">
    <location>
        <begin position="412"/>
        <end position="544"/>
    </location>
</feature>
<dbReference type="Pfam" id="PF14827">
    <property type="entry name" value="dCache_3"/>
    <property type="match status" value="1"/>
</dbReference>
<comment type="caution">
    <text evidence="4">The sequence shown here is derived from an EMBL/GenBank/DDBJ whole genome shotgun (WGS) entry which is preliminary data.</text>
</comment>